<comment type="subcellular location">
    <subcellularLocation>
        <location evidence="1">Membrane</location>
        <topology evidence="1">Multi-pass membrane protein</topology>
    </subcellularLocation>
</comment>
<reference evidence="7 8" key="1">
    <citation type="journal article" date="2017" name="ISME J.">
        <title>Energy and carbon metabolisms in a deep terrestrial subsurface fluid microbial community.</title>
        <authorList>
            <person name="Momper L."/>
            <person name="Jungbluth S.P."/>
            <person name="Lee M.D."/>
            <person name="Amend J.P."/>
        </authorList>
    </citation>
    <scope>NUCLEOTIDE SEQUENCE [LARGE SCALE GENOMIC DNA]</scope>
    <source>
        <strain evidence="7">SURF_26</strain>
    </source>
</reference>
<evidence type="ECO:0000313" key="8">
    <source>
        <dbReference type="Proteomes" id="UP000266426"/>
    </source>
</evidence>
<keyword evidence="4 5" id="KW-0472">Membrane</keyword>
<accession>A0A3A4RBC8</accession>
<dbReference type="InterPro" id="IPR001902">
    <property type="entry name" value="SLC26A/SulP_fam"/>
</dbReference>
<feature type="transmembrane region" description="Helical" evidence="5">
    <location>
        <begin position="317"/>
        <end position="335"/>
    </location>
</feature>
<evidence type="ECO:0000256" key="2">
    <source>
        <dbReference type="ARBA" id="ARBA00022692"/>
    </source>
</evidence>
<feature type="transmembrane region" description="Helical" evidence="5">
    <location>
        <begin position="379"/>
        <end position="406"/>
    </location>
</feature>
<dbReference type="SUPFAM" id="SSF52091">
    <property type="entry name" value="SpoIIaa-like"/>
    <property type="match status" value="1"/>
</dbReference>
<feature type="transmembrane region" description="Helical" evidence="5">
    <location>
        <begin position="340"/>
        <end position="359"/>
    </location>
</feature>
<name>A0A3A4RBC8_9BACT</name>
<evidence type="ECO:0000256" key="3">
    <source>
        <dbReference type="ARBA" id="ARBA00022989"/>
    </source>
</evidence>
<feature type="domain" description="STAS" evidence="6">
    <location>
        <begin position="442"/>
        <end position="544"/>
    </location>
</feature>
<sequence length="553" mass="59650">MLKPKLLDTLKTYSWAQFHNDLIAGLVVGVVALPLAIAFAIASGVSPEKGLVTAIIAGFIISALGGSRVQIGGPTGAFVVVVFDIIQRHGMDGLIIATFMGGIMLIIFGFARFGSVIKFIPYPVIIGFTSGIAVIIFSSQIKDLLGLTIAEVPANFFSKWHCFITNITSINPAAVGISFSTIGIILLVQKLMKRIPGSLVAIIVTTLAAYWFKLPVETIGDRFGVISSTLPAPIFPSFNLALLQDLIRPAFTIAMLAGIESLLSAIVADGMIGAKHRSNMELIAQGIANVFSPLFGGIPATGAIARTATNVHNGGRTPIAGIIHALTLYIILLFFGKWAALIPLATLAGILVIVSYRMAEWHSFSMVLRSPRSDVVVLLIVFSLTIIFDLTVAIEVGIVLASFLFIRRLSTLNNINEVQGVYLDEEDRDDPDAMDKKVIPHGVELYEINGPFFFGVASTFIEMMNNIEKSPMVRIFRMRHVSSIDATGLNALRQVTKESKKRGIILVLSGVRAHLRNKLEKTGIIDLIGAENVLPNIDRALEHAGELVASVKK</sequence>
<evidence type="ECO:0000256" key="5">
    <source>
        <dbReference type="SAM" id="Phobius"/>
    </source>
</evidence>
<evidence type="ECO:0000256" key="1">
    <source>
        <dbReference type="ARBA" id="ARBA00004141"/>
    </source>
</evidence>
<dbReference type="CDD" id="cd07042">
    <property type="entry name" value="STAS_SulP_like_sulfate_transporter"/>
    <property type="match status" value="1"/>
</dbReference>
<dbReference type="Pfam" id="PF00916">
    <property type="entry name" value="Sulfate_transp"/>
    <property type="match status" value="1"/>
</dbReference>
<dbReference type="AlphaFoldDB" id="A0A3A4RBC8"/>
<dbReference type="InterPro" id="IPR036513">
    <property type="entry name" value="STAS_dom_sf"/>
</dbReference>
<feature type="transmembrane region" description="Helical" evidence="5">
    <location>
        <begin position="54"/>
        <end position="82"/>
    </location>
</feature>
<dbReference type="Pfam" id="PF01740">
    <property type="entry name" value="STAS"/>
    <property type="match status" value="1"/>
</dbReference>
<dbReference type="InterPro" id="IPR011547">
    <property type="entry name" value="SLC26A/SulP_dom"/>
</dbReference>
<dbReference type="GO" id="GO:0055085">
    <property type="term" value="P:transmembrane transport"/>
    <property type="evidence" value="ECO:0007669"/>
    <property type="project" value="InterPro"/>
</dbReference>
<dbReference type="PANTHER" id="PTHR11814">
    <property type="entry name" value="SULFATE TRANSPORTER"/>
    <property type="match status" value="1"/>
</dbReference>
<dbReference type="EMBL" id="QZJZ01000035">
    <property type="protein sequence ID" value="RJP60087.1"/>
    <property type="molecule type" value="Genomic_DNA"/>
</dbReference>
<dbReference type="Gene3D" id="3.30.750.24">
    <property type="entry name" value="STAS domain"/>
    <property type="match status" value="1"/>
</dbReference>
<evidence type="ECO:0000313" key="7">
    <source>
        <dbReference type="EMBL" id="RJP60087.1"/>
    </source>
</evidence>
<comment type="caution">
    <text evidence="7">The sequence shown here is derived from an EMBL/GenBank/DDBJ whole genome shotgun (WGS) entry which is preliminary data.</text>
</comment>
<protein>
    <submittedName>
        <fullName evidence="7">STAS domain-containing protein</fullName>
    </submittedName>
</protein>
<dbReference type="InterPro" id="IPR002645">
    <property type="entry name" value="STAS_dom"/>
</dbReference>
<feature type="transmembrane region" description="Helical" evidence="5">
    <location>
        <begin position="246"/>
        <end position="270"/>
    </location>
</feature>
<feature type="transmembrane region" description="Helical" evidence="5">
    <location>
        <begin position="282"/>
        <end position="305"/>
    </location>
</feature>
<keyword evidence="3 5" id="KW-1133">Transmembrane helix</keyword>
<organism evidence="7 8">
    <name type="scientific">Candidatus Auribacter fodinae</name>
    <dbReference type="NCBI Taxonomy" id="2093366"/>
    <lineage>
        <taxon>Bacteria</taxon>
        <taxon>Pseudomonadati</taxon>
        <taxon>Candidatus Auribacterota</taxon>
        <taxon>Candidatus Auribacteria</taxon>
        <taxon>Candidatus Auribacterales</taxon>
        <taxon>Candidatus Auribacteraceae</taxon>
        <taxon>Candidatus Auribacter</taxon>
    </lineage>
</organism>
<feature type="transmembrane region" description="Helical" evidence="5">
    <location>
        <begin position="195"/>
        <end position="212"/>
    </location>
</feature>
<keyword evidence="2 5" id="KW-0812">Transmembrane</keyword>
<feature type="transmembrane region" description="Helical" evidence="5">
    <location>
        <begin position="94"/>
        <end position="113"/>
    </location>
</feature>
<evidence type="ECO:0000256" key="4">
    <source>
        <dbReference type="ARBA" id="ARBA00023136"/>
    </source>
</evidence>
<feature type="transmembrane region" description="Helical" evidence="5">
    <location>
        <begin position="119"/>
        <end position="137"/>
    </location>
</feature>
<dbReference type="PROSITE" id="PS50801">
    <property type="entry name" value="STAS"/>
    <property type="match status" value="1"/>
</dbReference>
<proteinExistence type="predicted"/>
<evidence type="ECO:0000259" key="6">
    <source>
        <dbReference type="PROSITE" id="PS50801"/>
    </source>
</evidence>
<dbReference type="Proteomes" id="UP000266426">
    <property type="component" value="Unassembled WGS sequence"/>
</dbReference>
<feature type="transmembrane region" description="Helical" evidence="5">
    <location>
        <begin position="21"/>
        <end position="42"/>
    </location>
</feature>
<gene>
    <name evidence="7" type="ORF">C4541_04780</name>
</gene>
<feature type="transmembrane region" description="Helical" evidence="5">
    <location>
        <begin position="167"/>
        <end position="188"/>
    </location>
</feature>
<dbReference type="GO" id="GO:0016020">
    <property type="term" value="C:membrane"/>
    <property type="evidence" value="ECO:0007669"/>
    <property type="project" value="UniProtKB-SubCell"/>
</dbReference>